<dbReference type="PANTHER" id="PTHR48022:SF68">
    <property type="entry name" value="MAJOR FACILITATOR SUPERFAMILY (MFS) PROFILE DOMAIN-CONTAINING PROTEIN-RELATED"/>
    <property type="match status" value="1"/>
</dbReference>
<evidence type="ECO:0008006" key="8">
    <source>
        <dbReference type="Google" id="ProtNLM"/>
    </source>
</evidence>
<dbReference type="PANTHER" id="PTHR48022">
    <property type="entry name" value="PLASTIDIC GLUCOSE TRANSPORTER 4"/>
    <property type="match status" value="1"/>
</dbReference>
<dbReference type="InterPro" id="IPR050360">
    <property type="entry name" value="MFS_Sugar_Transporters"/>
</dbReference>
<dbReference type="GO" id="GO:0016020">
    <property type="term" value="C:membrane"/>
    <property type="evidence" value="ECO:0007669"/>
    <property type="project" value="UniProtKB-SubCell"/>
</dbReference>
<reference evidence="6" key="1">
    <citation type="submission" date="2021-03" db="EMBL/GenBank/DDBJ databases">
        <authorList>
            <person name="Tagirdzhanova G."/>
        </authorList>
    </citation>
    <scope>NUCLEOTIDE SEQUENCE</scope>
</reference>
<evidence type="ECO:0000256" key="4">
    <source>
        <dbReference type="ARBA" id="ARBA00023136"/>
    </source>
</evidence>
<feature type="transmembrane region" description="Helical" evidence="5">
    <location>
        <begin position="15"/>
        <end position="36"/>
    </location>
</feature>
<dbReference type="EMBL" id="CAJPDS010000053">
    <property type="protein sequence ID" value="CAF9929922.1"/>
    <property type="molecule type" value="Genomic_DNA"/>
</dbReference>
<keyword evidence="3 5" id="KW-1133">Transmembrane helix</keyword>
<protein>
    <recommendedName>
        <fullName evidence="8">Major facilitator superfamily (MFS) profile domain-containing protein</fullName>
    </recommendedName>
</protein>
<proteinExistence type="predicted"/>
<dbReference type="Pfam" id="PF00083">
    <property type="entry name" value="Sugar_tr"/>
    <property type="match status" value="1"/>
</dbReference>
<comment type="caution">
    <text evidence="6">The sequence shown here is derived from an EMBL/GenBank/DDBJ whole genome shotgun (WGS) entry which is preliminary data.</text>
</comment>
<dbReference type="Proteomes" id="UP000664521">
    <property type="component" value="Unassembled WGS sequence"/>
</dbReference>
<dbReference type="InterPro" id="IPR005828">
    <property type="entry name" value="MFS_sugar_transport-like"/>
</dbReference>
<keyword evidence="4 5" id="KW-0472">Membrane</keyword>
<evidence type="ECO:0000256" key="2">
    <source>
        <dbReference type="ARBA" id="ARBA00022692"/>
    </source>
</evidence>
<keyword evidence="7" id="KW-1185">Reference proteome</keyword>
<dbReference type="InterPro" id="IPR036259">
    <property type="entry name" value="MFS_trans_sf"/>
</dbReference>
<dbReference type="AlphaFoldDB" id="A0A8H3FRS4"/>
<sequence length="128" mass="14509">MVVMITPVAFQSIGYQTYIIFAVINAFIIPVTYLFYPETAYRSLEEMDSIFRKAHGPAGWFSVVKIAHDEPRRYGKNGELLIAYDETEEHAQRQASVVSASGVDMSRKQRIENVENVDEEGKAEKGVF</sequence>
<name>A0A8H3FRS4_9LECA</name>
<evidence type="ECO:0000256" key="1">
    <source>
        <dbReference type="ARBA" id="ARBA00004141"/>
    </source>
</evidence>
<comment type="subcellular location">
    <subcellularLocation>
        <location evidence="1">Membrane</location>
        <topology evidence="1">Multi-pass membrane protein</topology>
    </subcellularLocation>
</comment>
<dbReference type="GO" id="GO:0005351">
    <property type="term" value="F:carbohydrate:proton symporter activity"/>
    <property type="evidence" value="ECO:0007669"/>
    <property type="project" value="TreeGrafter"/>
</dbReference>
<organism evidence="6 7">
    <name type="scientific">Heterodermia speciosa</name>
    <dbReference type="NCBI Taxonomy" id="116794"/>
    <lineage>
        <taxon>Eukaryota</taxon>
        <taxon>Fungi</taxon>
        <taxon>Dikarya</taxon>
        <taxon>Ascomycota</taxon>
        <taxon>Pezizomycotina</taxon>
        <taxon>Lecanoromycetes</taxon>
        <taxon>OSLEUM clade</taxon>
        <taxon>Lecanoromycetidae</taxon>
        <taxon>Caliciales</taxon>
        <taxon>Physciaceae</taxon>
        <taxon>Heterodermia</taxon>
    </lineage>
</organism>
<dbReference type="OrthoDB" id="6612291at2759"/>
<evidence type="ECO:0000256" key="3">
    <source>
        <dbReference type="ARBA" id="ARBA00022989"/>
    </source>
</evidence>
<keyword evidence="2 5" id="KW-0812">Transmembrane</keyword>
<evidence type="ECO:0000313" key="6">
    <source>
        <dbReference type="EMBL" id="CAF9929922.1"/>
    </source>
</evidence>
<dbReference type="Gene3D" id="1.20.1250.20">
    <property type="entry name" value="MFS general substrate transporter like domains"/>
    <property type="match status" value="1"/>
</dbReference>
<gene>
    <name evidence="6" type="ORF">HETSPECPRED_007499</name>
</gene>
<accession>A0A8H3FRS4</accession>
<evidence type="ECO:0000313" key="7">
    <source>
        <dbReference type="Proteomes" id="UP000664521"/>
    </source>
</evidence>
<evidence type="ECO:0000256" key="5">
    <source>
        <dbReference type="SAM" id="Phobius"/>
    </source>
</evidence>